<keyword evidence="4" id="KW-1185">Reference proteome</keyword>
<comment type="caution">
    <text evidence="3">The sequence shown here is derived from an EMBL/GenBank/DDBJ whole genome shotgun (WGS) entry which is preliminary data.</text>
</comment>
<feature type="compositionally biased region" description="Acidic residues" evidence="1">
    <location>
        <begin position="250"/>
        <end position="268"/>
    </location>
</feature>
<proteinExistence type="predicted"/>
<feature type="compositionally biased region" description="Low complexity" evidence="1">
    <location>
        <begin position="167"/>
        <end position="177"/>
    </location>
</feature>
<keyword evidence="2" id="KW-0812">Transmembrane</keyword>
<feature type="transmembrane region" description="Helical" evidence="2">
    <location>
        <begin position="275"/>
        <end position="296"/>
    </location>
</feature>
<feature type="compositionally biased region" description="Pro residues" evidence="1">
    <location>
        <begin position="105"/>
        <end position="118"/>
    </location>
</feature>
<gene>
    <name evidence="3" type="ORF">JOF53_004860</name>
</gene>
<name>A0ABS5AHD1_9PSEU</name>
<keyword evidence="2" id="KW-0472">Membrane</keyword>
<feature type="region of interest" description="Disordered" evidence="1">
    <location>
        <begin position="1"/>
        <end position="270"/>
    </location>
</feature>
<keyword evidence="2" id="KW-1133">Transmembrane helix</keyword>
<feature type="compositionally biased region" description="Acidic residues" evidence="1">
    <location>
        <begin position="231"/>
        <end position="241"/>
    </location>
</feature>
<evidence type="ECO:0000256" key="2">
    <source>
        <dbReference type="SAM" id="Phobius"/>
    </source>
</evidence>
<evidence type="ECO:0008006" key="5">
    <source>
        <dbReference type="Google" id="ProtNLM"/>
    </source>
</evidence>
<reference evidence="3 4" key="1">
    <citation type="submission" date="2021-03" db="EMBL/GenBank/DDBJ databases">
        <title>Sequencing the genomes of 1000 actinobacteria strains.</title>
        <authorList>
            <person name="Klenk H.-P."/>
        </authorList>
    </citation>
    <scope>NUCLEOTIDE SEQUENCE [LARGE SCALE GENOMIC DNA]</scope>
    <source>
        <strain evidence="3 4">DSM 44580</strain>
    </source>
</reference>
<feature type="compositionally biased region" description="Pro residues" evidence="1">
    <location>
        <begin position="155"/>
        <end position="166"/>
    </location>
</feature>
<feature type="compositionally biased region" description="Basic and acidic residues" evidence="1">
    <location>
        <begin position="1"/>
        <end position="12"/>
    </location>
</feature>
<protein>
    <recommendedName>
        <fullName evidence="5">Transmembrane protein</fullName>
    </recommendedName>
</protein>
<dbReference type="RefSeq" id="WP_086784271.1">
    <property type="nucleotide sequence ID" value="NZ_JAGIOO010000001.1"/>
</dbReference>
<organism evidence="3 4">
    <name type="scientific">Crossiella equi</name>
    <dbReference type="NCBI Taxonomy" id="130796"/>
    <lineage>
        <taxon>Bacteria</taxon>
        <taxon>Bacillati</taxon>
        <taxon>Actinomycetota</taxon>
        <taxon>Actinomycetes</taxon>
        <taxon>Pseudonocardiales</taxon>
        <taxon>Pseudonocardiaceae</taxon>
        <taxon>Crossiella</taxon>
    </lineage>
</organism>
<evidence type="ECO:0000313" key="3">
    <source>
        <dbReference type="EMBL" id="MBP2475988.1"/>
    </source>
</evidence>
<feature type="transmembrane region" description="Helical" evidence="2">
    <location>
        <begin position="334"/>
        <end position="354"/>
    </location>
</feature>
<dbReference type="EMBL" id="JAGIOO010000001">
    <property type="protein sequence ID" value="MBP2475988.1"/>
    <property type="molecule type" value="Genomic_DNA"/>
</dbReference>
<evidence type="ECO:0000256" key="1">
    <source>
        <dbReference type="SAM" id="MobiDB-lite"/>
    </source>
</evidence>
<dbReference type="Proteomes" id="UP001519363">
    <property type="component" value="Unassembled WGS sequence"/>
</dbReference>
<evidence type="ECO:0000313" key="4">
    <source>
        <dbReference type="Proteomes" id="UP001519363"/>
    </source>
</evidence>
<feature type="transmembrane region" description="Helical" evidence="2">
    <location>
        <begin position="302"/>
        <end position="322"/>
    </location>
</feature>
<sequence length="356" mass="38132">MSRDNESERDSQRTVADLLAQYGESGGPGGGTPRRRRRRAEDASETAPQQIIDRVLSDSGQMRALRDEPPVEQPPAAPPRGADVDAPSQPSYDTPSGRFARPASPTRPVPPPPQPPRGLPDAAELTTEVPAITDEYPTVAESPAGTSTSQRLPRPDVPVPPKPAPRAAPRVPAGEPVTEILPVVEDAPPADGAQPGNEDWFSDTGFQEPYTDEAEHTTQHPAVRVPPGDQEAAEALDEAEERDARGPAGLDDDAEVPEDYDEEDEDEERSPAKEWLMMAAQLGGGVLGGAGLWLGFQWLWRVFPAVSLILALAVIGGMVWLVRKIRKADDVQTILLSVLVGLVVTVSPAALLLVNR</sequence>
<accession>A0ABS5AHD1</accession>